<evidence type="ECO:0000256" key="1">
    <source>
        <dbReference type="ARBA" id="ARBA00000822"/>
    </source>
</evidence>
<evidence type="ECO:0000256" key="6">
    <source>
        <dbReference type="ARBA" id="ARBA00022669"/>
    </source>
</evidence>
<dbReference type="PROSITE" id="PS50941">
    <property type="entry name" value="CHIT_BIND_I_2"/>
    <property type="match status" value="1"/>
</dbReference>
<dbReference type="Pfam" id="PF00704">
    <property type="entry name" value="Glyco_hydro_18"/>
    <property type="match status" value="1"/>
</dbReference>
<evidence type="ECO:0000256" key="9">
    <source>
        <dbReference type="ARBA" id="ARBA00023277"/>
    </source>
</evidence>
<reference evidence="17 18" key="1">
    <citation type="submission" date="2015-09" db="EMBL/GenBank/DDBJ databases">
        <title>Host preference determinants of Valsa canker pathogens revealed by comparative genomics.</title>
        <authorList>
            <person name="Yin Z."/>
            <person name="Huang L."/>
        </authorList>
    </citation>
    <scope>NUCLEOTIDE SEQUENCE [LARGE SCALE GENOMIC DNA]</scope>
    <source>
        <strain evidence="17 18">03-1</strain>
    </source>
</reference>
<dbReference type="GO" id="GO:0005576">
    <property type="term" value="C:extracellular region"/>
    <property type="evidence" value="ECO:0007669"/>
    <property type="project" value="UniProtKB-SubCell"/>
</dbReference>
<dbReference type="SUPFAM" id="SSF57016">
    <property type="entry name" value="Plant lectins/antimicrobial peptides"/>
    <property type="match status" value="1"/>
</dbReference>
<feature type="domain" description="Chitin-binding type-1" evidence="15">
    <location>
        <begin position="67"/>
        <end position="115"/>
    </location>
</feature>
<evidence type="ECO:0000256" key="3">
    <source>
        <dbReference type="ARBA" id="ARBA00008682"/>
    </source>
</evidence>
<protein>
    <recommendedName>
        <fullName evidence="4">chitinase</fullName>
        <ecNumber evidence="4">3.2.1.14</ecNumber>
    </recommendedName>
</protein>
<dbReference type="PANTHER" id="PTHR11177:SF333">
    <property type="entry name" value="CHITINASE"/>
    <property type="match status" value="1"/>
</dbReference>
<dbReference type="PROSITE" id="PS01095">
    <property type="entry name" value="GH18_1"/>
    <property type="match status" value="1"/>
</dbReference>
<evidence type="ECO:0000256" key="4">
    <source>
        <dbReference type="ARBA" id="ARBA00012729"/>
    </source>
</evidence>
<dbReference type="InterPro" id="IPR050314">
    <property type="entry name" value="Glycosyl_Hydrlase_18"/>
</dbReference>
<dbReference type="STRING" id="356882.A0A423WEV2"/>
<evidence type="ECO:0000259" key="15">
    <source>
        <dbReference type="PROSITE" id="PS50941"/>
    </source>
</evidence>
<dbReference type="InterPro" id="IPR001579">
    <property type="entry name" value="Glyco_hydro_18_chit_AS"/>
</dbReference>
<dbReference type="GO" id="GO:0008843">
    <property type="term" value="F:endochitinase activity"/>
    <property type="evidence" value="ECO:0007669"/>
    <property type="project" value="UniProtKB-EC"/>
</dbReference>
<gene>
    <name evidence="17" type="ORF">VMCG_05588</name>
</gene>
<keyword evidence="5" id="KW-0964">Secreted</keyword>
<dbReference type="InterPro" id="IPR018371">
    <property type="entry name" value="Chitin-binding_1_CS"/>
</dbReference>
<dbReference type="GO" id="GO:0008061">
    <property type="term" value="F:chitin binding"/>
    <property type="evidence" value="ECO:0007669"/>
    <property type="project" value="UniProtKB-UniRule"/>
</dbReference>
<dbReference type="InterPro" id="IPR011583">
    <property type="entry name" value="Chitinase_II/V-like_cat"/>
</dbReference>
<accession>A0A423WEV2</accession>
<dbReference type="SMART" id="SM00270">
    <property type="entry name" value="ChtBD1"/>
    <property type="match status" value="1"/>
</dbReference>
<organism evidence="17 18">
    <name type="scientific">Cytospora schulzeri</name>
    <dbReference type="NCBI Taxonomy" id="448051"/>
    <lineage>
        <taxon>Eukaryota</taxon>
        <taxon>Fungi</taxon>
        <taxon>Dikarya</taxon>
        <taxon>Ascomycota</taxon>
        <taxon>Pezizomycotina</taxon>
        <taxon>Sordariomycetes</taxon>
        <taxon>Sordariomycetidae</taxon>
        <taxon>Diaporthales</taxon>
        <taxon>Cytosporaceae</taxon>
        <taxon>Cytospora</taxon>
    </lineage>
</organism>
<dbReference type="PANTHER" id="PTHR11177">
    <property type="entry name" value="CHITINASE"/>
    <property type="match status" value="1"/>
</dbReference>
<evidence type="ECO:0000256" key="14">
    <source>
        <dbReference type="SAM" id="MobiDB-lite"/>
    </source>
</evidence>
<dbReference type="Gene3D" id="3.30.60.10">
    <property type="entry name" value="Endochitinase-like"/>
    <property type="match status" value="1"/>
</dbReference>
<evidence type="ECO:0000256" key="8">
    <source>
        <dbReference type="ARBA" id="ARBA00023024"/>
    </source>
</evidence>
<dbReference type="EC" id="3.2.1.14" evidence="4"/>
<proteinExistence type="inferred from homology"/>
<comment type="subcellular location">
    <subcellularLocation>
        <location evidence="2">Secreted</location>
    </subcellularLocation>
</comment>
<dbReference type="SMART" id="SM00636">
    <property type="entry name" value="Glyco_18"/>
    <property type="match status" value="1"/>
</dbReference>
<dbReference type="Proteomes" id="UP000283895">
    <property type="component" value="Unassembled WGS sequence"/>
</dbReference>
<dbReference type="PROSITE" id="PS00026">
    <property type="entry name" value="CHIT_BIND_I_1"/>
    <property type="match status" value="1"/>
</dbReference>
<dbReference type="InterPro" id="IPR036861">
    <property type="entry name" value="Endochitinase-like_sf"/>
</dbReference>
<dbReference type="Gene3D" id="3.10.50.10">
    <property type="match status" value="1"/>
</dbReference>
<feature type="domain" description="GH18" evidence="16">
    <location>
        <begin position="128"/>
        <end position="501"/>
    </location>
</feature>
<evidence type="ECO:0000256" key="12">
    <source>
        <dbReference type="PROSITE-ProRule" id="PRU00261"/>
    </source>
</evidence>
<feature type="disulfide bond" evidence="12">
    <location>
        <begin position="86"/>
        <end position="100"/>
    </location>
</feature>
<dbReference type="Pfam" id="PF00187">
    <property type="entry name" value="Chitin_bind_1"/>
    <property type="match status" value="1"/>
</dbReference>
<dbReference type="GO" id="GO:0000272">
    <property type="term" value="P:polysaccharide catabolic process"/>
    <property type="evidence" value="ECO:0007669"/>
    <property type="project" value="UniProtKB-KW"/>
</dbReference>
<comment type="caution">
    <text evidence="12">Lacks conserved residue(s) required for the propagation of feature annotation.</text>
</comment>
<dbReference type="PROSITE" id="PS51910">
    <property type="entry name" value="GH18_2"/>
    <property type="match status" value="1"/>
</dbReference>
<dbReference type="SUPFAM" id="SSF51445">
    <property type="entry name" value="(Trans)glycosidases"/>
    <property type="match status" value="1"/>
</dbReference>
<dbReference type="OrthoDB" id="73875at2759"/>
<feature type="compositionally biased region" description="Polar residues" evidence="14">
    <location>
        <begin position="689"/>
        <end position="703"/>
    </location>
</feature>
<evidence type="ECO:0000256" key="5">
    <source>
        <dbReference type="ARBA" id="ARBA00022525"/>
    </source>
</evidence>
<keyword evidence="11" id="KW-0624">Polysaccharide degradation</keyword>
<keyword evidence="7 13" id="KW-0378">Hydrolase</keyword>
<keyword evidence="8" id="KW-0146">Chitin degradation</keyword>
<evidence type="ECO:0000256" key="11">
    <source>
        <dbReference type="ARBA" id="ARBA00023326"/>
    </source>
</evidence>
<keyword evidence="10 13" id="KW-0326">Glycosidase</keyword>
<evidence type="ECO:0000256" key="13">
    <source>
        <dbReference type="RuleBase" id="RU000489"/>
    </source>
</evidence>
<dbReference type="InterPro" id="IPR001223">
    <property type="entry name" value="Glyco_hydro18_cat"/>
</dbReference>
<keyword evidence="9" id="KW-0119">Carbohydrate metabolism</keyword>
<keyword evidence="6 12" id="KW-0147">Chitin-binding</keyword>
<name>A0A423WEV2_9PEZI</name>
<dbReference type="InterPro" id="IPR029070">
    <property type="entry name" value="Chitinase_insertion_sf"/>
</dbReference>
<evidence type="ECO:0000256" key="7">
    <source>
        <dbReference type="ARBA" id="ARBA00022801"/>
    </source>
</evidence>
<comment type="caution">
    <text evidence="17">The sequence shown here is derived from an EMBL/GenBank/DDBJ whole genome shotgun (WGS) entry which is preliminary data.</text>
</comment>
<evidence type="ECO:0000259" key="16">
    <source>
        <dbReference type="PROSITE" id="PS51910"/>
    </source>
</evidence>
<comment type="catalytic activity">
    <reaction evidence="1">
        <text>Random endo-hydrolysis of N-acetyl-beta-D-glucosaminide (1-&gt;4)-beta-linkages in chitin and chitodextrins.</text>
        <dbReference type="EC" id="3.2.1.14"/>
    </reaction>
</comment>
<dbReference type="InterPro" id="IPR017853">
    <property type="entry name" value="GH"/>
</dbReference>
<dbReference type="GO" id="GO:0006032">
    <property type="term" value="P:chitin catabolic process"/>
    <property type="evidence" value="ECO:0007669"/>
    <property type="project" value="UniProtKB-KW"/>
</dbReference>
<feature type="region of interest" description="Disordered" evidence="14">
    <location>
        <begin position="676"/>
        <end position="708"/>
    </location>
</feature>
<sequence length="1087" mass="118181">MLRFRMPHCSSIHILSLAFRVATSPQELATQIRHVSTPPAAVQMVFVAIRPQNVVKAGNCTSNCDAKAECGQYGKPGQQDCPLSVCCSQFGFCGSTSDFCNADKGCQKDFGGCGDVDRPSCSGNSINKRTIGYYESWANTRKCQTVSPEDLNLNGYTQINFAFAFFDPSTFAIAPMDGPSGELLSRFTALKDNNNGLQTWISVGGWSFTDPGPTRTAFSDMASSSGNRKKFISELTTFMEHYGFDGVDLDWEYPQADDRGGKTADKDNYVSLVKELRAAFGDRYGISMTLPTSYWYLQHFDLEAIQPNVDWFNFMAYDLHGVWDAQSKFVGPYIAPHTNITEIDIGLDLLWRAGVKPEKLVLGLGWYGRSFTLSSPSCNTPNGICQFSGGADAGECSGASGILTLQEIQNIISKKDLEPVWDKEAGVKWITWDGNQWISYDDEDTFDQKRKFANSRCLGGTMIWAIDQADQGSDNGLAPAPGVTTGEQQDAKQMSDDLAAGITCYTTQCSEDCKSGTNQVSQMSGQPGKLSTNDRCKAGEYRNLCCDDGTRMDTNSHDKSGDRTCTGGIQSYCCKGFKAAPSGTDVLGAVEDGAKAAAEAAAEQAALDIAAKAFCRIAVPALLAPLELLEDLIPFVGWIADAAEIAATPALIQLCVKGIEKEGKAEFKVFGKEHSLSMDKPSKPATSRPPASSHSSVKTSTACPRSKRADCDDADAIHQTRITEIAEAPAVFSGAIECNGAAGYPQACLNYQSIQANYAAYHRVTCPFQKAVVIERQRTIISNFDDERKTALWDPLMPVPGGCSPDEYPPAVMADLNDGYDNVVRAAETTSFTRRVFHDRGQMVRYLPADENESAGRLLFKVCSKAPEWDTIDLSTSREVNRRARRDNVTIWSFYKKIFTRSAYTMAFAGLNGYADDGLDDNPCAPTQNGVRHSGYALLNEDVWFDKPANLDEKDYQPEYLKGPAGAARRSWVEPVGLVVVENNSSRVATTHEIRDEFGFDDCADDKCTREIGALKAIIKAEKVEAATLAASFSTVPQTDAVPTPAVAPVGHVDETAGSVTVNQPGSDFVQLEWPRQTGKSEAGSPV</sequence>
<evidence type="ECO:0000256" key="10">
    <source>
        <dbReference type="ARBA" id="ARBA00023295"/>
    </source>
</evidence>
<dbReference type="AlphaFoldDB" id="A0A423WEV2"/>
<dbReference type="Gene3D" id="3.20.20.80">
    <property type="entry name" value="Glycosidases"/>
    <property type="match status" value="1"/>
</dbReference>
<dbReference type="EMBL" id="LKEA01000018">
    <property type="protein sequence ID" value="ROW01932.1"/>
    <property type="molecule type" value="Genomic_DNA"/>
</dbReference>
<evidence type="ECO:0000313" key="17">
    <source>
        <dbReference type="EMBL" id="ROW01932.1"/>
    </source>
</evidence>
<keyword evidence="12" id="KW-1015">Disulfide bond</keyword>
<keyword evidence="18" id="KW-1185">Reference proteome</keyword>
<comment type="similarity">
    <text evidence="3">Belongs to the glycosyl hydrolase 18 family. Chitinase class V subfamily.</text>
</comment>
<dbReference type="InterPro" id="IPR001002">
    <property type="entry name" value="Chitin-bd_1"/>
</dbReference>
<evidence type="ECO:0000313" key="18">
    <source>
        <dbReference type="Proteomes" id="UP000283895"/>
    </source>
</evidence>
<evidence type="ECO:0000256" key="2">
    <source>
        <dbReference type="ARBA" id="ARBA00004613"/>
    </source>
</evidence>
<dbReference type="SUPFAM" id="SSF54556">
    <property type="entry name" value="Chitinase insertion domain"/>
    <property type="match status" value="1"/>
</dbReference>
<dbReference type="CDD" id="cd11618">
    <property type="entry name" value="ChtBD1_1"/>
    <property type="match status" value="1"/>
</dbReference>
<feature type="disulfide bond" evidence="12">
    <location>
        <begin position="81"/>
        <end position="93"/>
    </location>
</feature>